<dbReference type="PANTHER" id="PTHR31862:SF1">
    <property type="entry name" value="UPF0261 DOMAIN PROTEIN (AFU_ORTHOLOGUE AFUA_1G10120)"/>
    <property type="match status" value="1"/>
</dbReference>
<dbReference type="InterPro" id="IPR008322">
    <property type="entry name" value="UPF0261"/>
</dbReference>
<keyword evidence="4" id="KW-1185">Reference proteome</keyword>
<dbReference type="EMBL" id="JBANMG010000009">
    <property type="protein sequence ID" value="KAK6949634.1"/>
    <property type="molecule type" value="Genomic_DNA"/>
</dbReference>
<dbReference type="Gene3D" id="3.40.50.12030">
    <property type="entry name" value="Uncharacterised protein family UPF0261, NC domain"/>
    <property type="match status" value="1"/>
</dbReference>
<dbReference type="Pfam" id="PF06792">
    <property type="entry name" value="UPF0261"/>
    <property type="match status" value="1"/>
</dbReference>
<feature type="domain" description="UPF0261" evidence="2">
    <location>
        <begin position="199"/>
        <end position="418"/>
    </location>
</feature>
<organism evidence="3 4">
    <name type="scientific">Daldinia eschscholtzii</name>
    <dbReference type="NCBI Taxonomy" id="292717"/>
    <lineage>
        <taxon>Eukaryota</taxon>
        <taxon>Fungi</taxon>
        <taxon>Dikarya</taxon>
        <taxon>Ascomycota</taxon>
        <taxon>Pezizomycotina</taxon>
        <taxon>Sordariomycetes</taxon>
        <taxon>Xylariomycetidae</taxon>
        <taxon>Xylariales</taxon>
        <taxon>Hypoxylaceae</taxon>
        <taxon>Daldinia</taxon>
    </lineage>
</organism>
<dbReference type="PANTHER" id="PTHR31862">
    <property type="entry name" value="UPF0261 DOMAIN PROTEIN (AFU_ORTHOLOGUE AFUA_1G10120)"/>
    <property type="match status" value="1"/>
</dbReference>
<dbReference type="InterPro" id="IPR051353">
    <property type="entry name" value="Tobamovirus_resist_UPF0261"/>
</dbReference>
<evidence type="ECO:0000313" key="3">
    <source>
        <dbReference type="EMBL" id="KAK6949634.1"/>
    </source>
</evidence>
<sequence>MSPPIISIAVIGTLDTKLDEFLYLRSQILENDPSINVILIDAGRSAVEHEAITVTQREVVDAGGFRGDEDDFMLLPRGDLIKTTTKGVIKVVAQLKDNEEIQAIISLGGSGGTSISSAVMRELPVTFPKLIVSTVASSNVSSYVAETDITMMYSVVDIAGLNEVLKAVIQNAAAAIVGMAKAYANKISNDGHRDIKTTKKGIGITMFGVTTKGVDAARRWLESHGFEVYVFHATGSGGRSMERLAKEGRLHGILDLTTTELADELVGGVFNAGSSRLTAAAKAGIPQIVSVGALDMVNFGPRDTVPKELRDRRLVEHNPSVTIIRTTEQECEELGKRVAQRLKENCVRPDLTEVWLPLRGISALDVEGQPFHDKSCDGFLFKAIKIGLEGSGILIKELDADINDPGWSESIAKRLSELIDLKG</sequence>
<dbReference type="AlphaFoldDB" id="A0AAX6MAZ5"/>
<proteinExistence type="predicted"/>
<dbReference type="Proteomes" id="UP001369815">
    <property type="component" value="Unassembled WGS sequence"/>
</dbReference>
<name>A0AAX6MAZ5_9PEZI</name>
<dbReference type="Pfam" id="PF23189">
    <property type="entry name" value="UPF0261_C"/>
    <property type="match status" value="1"/>
</dbReference>
<dbReference type="CDD" id="cd15488">
    <property type="entry name" value="Tm-1-like"/>
    <property type="match status" value="1"/>
</dbReference>
<comment type="caution">
    <text evidence="3">The sequence shown here is derived from an EMBL/GenBank/DDBJ whole genome shotgun (WGS) entry which is preliminary data.</text>
</comment>
<reference evidence="3 4" key="1">
    <citation type="journal article" date="2024" name="Front Chem Biol">
        <title>Unveiling the potential of Daldinia eschscholtzii MFLUCC 19-0629 through bioactivity and bioinformatics studies for enhanced sustainable agriculture production.</title>
        <authorList>
            <person name="Brooks S."/>
            <person name="Weaver J.A."/>
            <person name="Klomchit A."/>
            <person name="Alharthi S.A."/>
            <person name="Onlamun T."/>
            <person name="Nurani R."/>
            <person name="Vong T.K."/>
            <person name="Alberti F."/>
            <person name="Greco C."/>
        </authorList>
    </citation>
    <scope>NUCLEOTIDE SEQUENCE [LARGE SCALE GENOMIC DNA]</scope>
    <source>
        <strain evidence="3">MFLUCC 19-0629</strain>
    </source>
</reference>
<dbReference type="PIRSF" id="PIRSF033271">
    <property type="entry name" value="UCP033271"/>
    <property type="match status" value="1"/>
</dbReference>
<dbReference type="Gene3D" id="3.40.50.12020">
    <property type="entry name" value="Uncharacterised protein family UPF0261, NN domain"/>
    <property type="match status" value="1"/>
</dbReference>
<dbReference type="InterPro" id="IPR044122">
    <property type="entry name" value="UPF0261_N"/>
</dbReference>
<dbReference type="NCBIfam" id="NF002674">
    <property type="entry name" value="PRK02399.1-2"/>
    <property type="match status" value="1"/>
</dbReference>
<gene>
    <name evidence="3" type="ORF">Daesc_009717</name>
</gene>
<accession>A0AAX6MAZ5</accession>
<evidence type="ECO:0000259" key="1">
    <source>
        <dbReference type="Pfam" id="PF06792"/>
    </source>
</evidence>
<dbReference type="InterPro" id="IPR056778">
    <property type="entry name" value="UPF0261_C"/>
</dbReference>
<evidence type="ECO:0000259" key="2">
    <source>
        <dbReference type="Pfam" id="PF23189"/>
    </source>
</evidence>
<evidence type="ECO:0000313" key="4">
    <source>
        <dbReference type="Proteomes" id="UP001369815"/>
    </source>
</evidence>
<feature type="domain" description="UPF0261" evidence="1">
    <location>
        <begin position="7"/>
        <end position="184"/>
    </location>
</feature>
<protein>
    <submittedName>
        <fullName evidence="3">Uncharacterized protein</fullName>
    </submittedName>
</protein>